<organism evidence="1 2">
    <name type="scientific">Hypoxylon rubiginosum</name>
    <dbReference type="NCBI Taxonomy" id="110542"/>
    <lineage>
        <taxon>Eukaryota</taxon>
        <taxon>Fungi</taxon>
        <taxon>Dikarya</taxon>
        <taxon>Ascomycota</taxon>
        <taxon>Pezizomycotina</taxon>
        <taxon>Sordariomycetes</taxon>
        <taxon>Xylariomycetidae</taxon>
        <taxon>Xylariales</taxon>
        <taxon>Hypoxylaceae</taxon>
        <taxon>Hypoxylon</taxon>
    </lineage>
</organism>
<sequence>MSTNFYSRPVGATFRPTAHRDKSYSPLEPEGHDVFLTDDSSPGRSVKTESLSPSTSLGQCDVTAGGFETSSDRYTTGADRPDTINHDHYLNPSSCSNRHLDILQRRGKSSSADEVDSPESAISTAAVSAKPTQRNKNPTRHHLQPEIWECYKEEIHEIYIEQNRSLSELMELMQEKGFTATSRMYKAKFAQWGFVKNNKKKDVATMLRLQRQRGAVGKVTTFHRHGRSVDIETYMKRKGISSLDLVPPTAEGDLPNYLRALTPPPAEPQHMTLPSHFYAQEILVSSFKDLTLSWRDSIVSPTSFENDFNLYFDGELCEATRDFSRACWFFSRGHYPLGSLLSQRAFASLHLLIKTPSALGLFDLLIASVISPDHGLAKELWKYLAGYAEATLGSSSTLCRLFTALGEVFQSNTLETGVDFVFSCMESIIGMLLETNGLAQTIAPSLCFFLLGDLILFNSTRTDLPSLQRAATSASAITSSQDSQHAPSVMGLIEPAAYLWQNGPQDEYSLELAHAFLQPVDDAPNRYDWTYWVAWRVVAHFHRGHSSTTDNPRHALARYALERAIDAAEAGRGYSESQIFENMETLESWHRDAGDVQQELAMRQRREKGLREYFEALQRGRVVDLHT</sequence>
<gene>
    <name evidence="1" type="ORF">F4821DRAFT_150606</name>
</gene>
<comment type="caution">
    <text evidence="1">The sequence shown here is derived from an EMBL/GenBank/DDBJ whole genome shotgun (WGS) entry which is preliminary data.</text>
</comment>
<dbReference type="EMBL" id="MU394326">
    <property type="protein sequence ID" value="KAI6085325.1"/>
    <property type="molecule type" value="Genomic_DNA"/>
</dbReference>
<keyword evidence="2" id="KW-1185">Reference proteome</keyword>
<dbReference type="Proteomes" id="UP001497680">
    <property type="component" value="Unassembled WGS sequence"/>
</dbReference>
<evidence type="ECO:0000313" key="1">
    <source>
        <dbReference type="EMBL" id="KAI6085325.1"/>
    </source>
</evidence>
<reference evidence="1 2" key="1">
    <citation type="journal article" date="2022" name="New Phytol.">
        <title>Ecological generalism drives hyperdiversity of secondary metabolite gene clusters in xylarialean endophytes.</title>
        <authorList>
            <person name="Franco M.E.E."/>
            <person name="Wisecaver J.H."/>
            <person name="Arnold A.E."/>
            <person name="Ju Y.M."/>
            <person name="Slot J.C."/>
            <person name="Ahrendt S."/>
            <person name="Moore L.P."/>
            <person name="Eastman K.E."/>
            <person name="Scott K."/>
            <person name="Konkel Z."/>
            <person name="Mondo S.J."/>
            <person name="Kuo A."/>
            <person name="Hayes R.D."/>
            <person name="Haridas S."/>
            <person name="Andreopoulos B."/>
            <person name="Riley R."/>
            <person name="LaButti K."/>
            <person name="Pangilinan J."/>
            <person name="Lipzen A."/>
            <person name="Amirebrahimi M."/>
            <person name="Yan J."/>
            <person name="Adam C."/>
            <person name="Keymanesh K."/>
            <person name="Ng V."/>
            <person name="Louie K."/>
            <person name="Northen T."/>
            <person name="Drula E."/>
            <person name="Henrissat B."/>
            <person name="Hsieh H.M."/>
            <person name="Youens-Clark K."/>
            <person name="Lutzoni F."/>
            <person name="Miadlikowska J."/>
            <person name="Eastwood D.C."/>
            <person name="Hamelin R.C."/>
            <person name="Grigoriev I.V."/>
            <person name="U'Ren J.M."/>
        </authorList>
    </citation>
    <scope>NUCLEOTIDE SEQUENCE [LARGE SCALE GENOMIC DNA]</scope>
    <source>
        <strain evidence="1 2">ER1909</strain>
    </source>
</reference>
<evidence type="ECO:0000313" key="2">
    <source>
        <dbReference type="Proteomes" id="UP001497680"/>
    </source>
</evidence>
<accession>A0ACC0CYE0</accession>
<name>A0ACC0CYE0_9PEZI</name>
<protein>
    <submittedName>
        <fullName evidence="1">Uncharacterized protein</fullName>
    </submittedName>
</protein>
<proteinExistence type="predicted"/>